<dbReference type="Proteomes" id="UP000295210">
    <property type="component" value="Unassembled WGS sequence"/>
</dbReference>
<dbReference type="EMBL" id="SMGK01000001">
    <property type="protein sequence ID" value="TCK75286.1"/>
    <property type="molecule type" value="Genomic_DNA"/>
</dbReference>
<feature type="domain" description="Outer membrane protein beta-barrel" evidence="3">
    <location>
        <begin position="16"/>
        <end position="182"/>
    </location>
</feature>
<sequence length="184" mass="20378">MIKRFLLFTSLLLTPVAMHAQVAPAAKGGFSNLWVGGEYSTFNPDYNQQRLTGIGVYADYDITHKLSAEAEARFLGVITSQDGNETQKDYLIGARYVPIHWRRFSPYVKLLAGGVWIQFPGTIGNGSYFAYAPGGGVDYRISNRFSVRADYEYQVLPSAPNIPNQSNNGLTPNGFSFGVAYRVF</sequence>
<evidence type="ECO:0000313" key="4">
    <source>
        <dbReference type="EMBL" id="TCK75286.1"/>
    </source>
</evidence>
<reference evidence="4 5" key="1">
    <citation type="submission" date="2019-03" db="EMBL/GenBank/DDBJ databases">
        <title>Genomic Encyclopedia of Type Strains, Phase IV (KMG-IV): sequencing the most valuable type-strain genomes for metagenomic binning, comparative biology and taxonomic classification.</title>
        <authorList>
            <person name="Goeker M."/>
        </authorList>
    </citation>
    <scope>NUCLEOTIDE SEQUENCE [LARGE SCALE GENOMIC DNA]</scope>
    <source>
        <strain evidence="4 5">DSM 103428</strain>
    </source>
</reference>
<gene>
    <name evidence="4" type="ORF">C7378_0266</name>
</gene>
<dbReference type="SUPFAM" id="SSF56925">
    <property type="entry name" value="OMPA-like"/>
    <property type="match status" value="1"/>
</dbReference>
<dbReference type="InterPro" id="IPR011250">
    <property type="entry name" value="OMP/PagP_B-barrel"/>
</dbReference>
<organism evidence="4 5">
    <name type="scientific">Acidipila rosea</name>
    <dbReference type="NCBI Taxonomy" id="768535"/>
    <lineage>
        <taxon>Bacteria</taxon>
        <taxon>Pseudomonadati</taxon>
        <taxon>Acidobacteriota</taxon>
        <taxon>Terriglobia</taxon>
        <taxon>Terriglobales</taxon>
        <taxon>Acidobacteriaceae</taxon>
        <taxon>Acidipila</taxon>
    </lineage>
</organism>
<dbReference type="Gene3D" id="2.40.160.20">
    <property type="match status" value="1"/>
</dbReference>
<keyword evidence="1 2" id="KW-0732">Signal</keyword>
<protein>
    <submittedName>
        <fullName evidence="4">Opacity protein-like surface antigen</fullName>
    </submittedName>
</protein>
<evidence type="ECO:0000256" key="2">
    <source>
        <dbReference type="SAM" id="SignalP"/>
    </source>
</evidence>
<comment type="caution">
    <text evidence="4">The sequence shown here is derived from an EMBL/GenBank/DDBJ whole genome shotgun (WGS) entry which is preliminary data.</text>
</comment>
<evidence type="ECO:0000256" key="1">
    <source>
        <dbReference type="ARBA" id="ARBA00022729"/>
    </source>
</evidence>
<feature type="chain" id="PRO_5020339533" evidence="2">
    <location>
        <begin position="20"/>
        <end position="184"/>
    </location>
</feature>
<name>A0A4R1LA59_9BACT</name>
<dbReference type="Pfam" id="PF13505">
    <property type="entry name" value="OMP_b-brl"/>
    <property type="match status" value="1"/>
</dbReference>
<keyword evidence="5" id="KW-1185">Reference proteome</keyword>
<evidence type="ECO:0000259" key="3">
    <source>
        <dbReference type="Pfam" id="PF13505"/>
    </source>
</evidence>
<accession>A0A4R1LA59</accession>
<dbReference type="InterPro" id="IPR027385">
    <property type="entry name" value="Beta-barrel_OMP"/>
</dbReference>
<proteinExistence type="predicted"/>
<feature type="signal peptide" evidence="2">
    <location>
        <begin position="1"/>
        <end position="19"/>
    </location>
</feature>
<dbReference type="AlphaFoldDB" id="A0A4R1LA59"/>
<dbReference type="RefSeq" id="WP_165876579.1">
    <property type="nucleotide sequence ID" value="NZ_SMGK01000001.1"/>
</dbReference>
<evidence type="ECO:0000313" key="5">
    <source>
        <dbReference type="Proteomes" id="UP000295210"/>
    </source>
</evidence>